<dbReference type="Proteomes" id="UP000436181">
    <property type="component" value="Unassembled WGS sequence"/>
</dbReference>
<evidence type="ECO:0000313" key="3">
    <source>
        <dbReference type="EMBL" id="KAB3523219.1"/>
    </source>
</evidence>
<feature type="domain" description="Thioredoxin" evidence="2">
    <location>
        <begin position="74"/>
        <end position="150"/>
    </location>
</feature>
<sequence length="298" mass="32111">MTTPRRFAAGAVDLGQFGQAAQKSPHSSPQPSQSDAGQVSLCAAVTPETFESDLVMPSTKVVVVTQVGSARSTESDQMRGYFQQMVNQQDAENLSEVTWLFRYVDVDQHPEIAQAFKVQAVPTVIALAAGRPLTQFEGAQSPDQLQQWVSALLQATQGKLPGLAEEQQDPRMAQAADYLEAGEVDAALAVYDSILAEEPKNQEAVAARAQALLLARMSSEEFSEASAEEATDPFVKADRLLVSNDKAGAFSVLVDHIVATSGDEREEAKKRLFELFAMYEPGDPDVIAARTAMASALF</sequence>
<accession>A0ABQ6VFN3</accession>
<evidence type="ECO:0000259" key="2">
    <source>
        <dbReference type="Pfam" id="PF00085"/>
    </source>
</evidence>
<dbReference type="Pfam" id="PF14561">
    <property type="entry name" value="TPR_20"/>
    <property type="match status" value="1"/>
</dbReference>
<gene>
    <name evidence="3" type="ORF">F8377_03505</name>
</gene>
<name>A0ABQ6VFN3_9CORY</name>
<dbReference type="RefSeq" id="WP_151843983.1">
    <property type="nucleotide sequence ID" value="NZ_WBZJ01000001.1"/>
</dbReference>
<keyword evidence="4" id="KW-1185">Reference proteome</keyword>
<evidence type="ECO:0000256" key="1">
    <source>
        <dbReference type="SAM" id="MobiDB-lite"/>
    </source>
</evidence>
<comment type="caution">
    <text evidence="3">The sequence shown here is derived from an EMBL/GenBank/DDBJ whole genome shotgun (WGS) entry which is preliminary data.</text>
</comment>
<organism evidence="3 4">
    <name type="scientific">Corynebacterium zhongnanshanii</name>
    <dbReference type="NCBI Taxonomy" id="2768834"/>
    <lineage>
        <taxon>Bacteria</taxon>
        <taxon>Bacillati</taxon>
        <taxon>Actinomycetota</taxon>
        <taxon>Actinomycetes</taxon>
        <taxon>Mycobacteriales</taxon>
        <taxon>Corynebacteriaceae</taxon>
        <taxon>Corynebacterium</taxon>
    </lineage>
</organism>
<evidence type="ECO:0000313" key="4">
    <source>
        <dbReference type="Proteomes" id="UP000436181"/>
    </source>
</evidence>
<reference evidence="3 4" key="1">
    <citation type="submission" date="2019-10" db="EMBL/GenBank/DDBJ databases">
        <title>Corynebacterium sp novel species isolated from the respiratory tract of Marmot.</title>
        <authorList>
            <person name="Zhang G."/>
        </authorList>
    </citation>
    <scope>NUCLEOTIDE SEQUENCE [LARGE SCALE GENOMIC DNA]</scope>
    <source>
        <strain evidence="3 4">336</strain>
    </source>
</reference>
<feature type="compositionally biased region" description="Low complexity" evidence="1">
    <location>
        <begin position="19"/>
        <end position="36"/>
    </location>
</feature>
<proteinExistence type="predicted"/>
<dbReference type="EMBL" id="WBZJ01000001">
    <property type="protein sequence ID" value="KAB3523219.1"/>
    <property type="molecule type" value="Genomic_DNA"/>
</dbReference>
<dbReference type="SUPFAM" id="SSF52833">
    <property type="entry name" value="Thioredoxin-like"/>
    <property type="match status" value="1"/>
</dbReference>
<dbReference type="InterPro" id="IPR011990">
    <property type="entry name" value="TPR-like_helical_dom_sf"/>
</dbReference>
<dbReference type="Gene3D" id="1.25.40.10">
    <property type="entry name" value="Tetratricopeptide repeat domain"/>
    <property type="match status" value="1"/>
</dbReference>
<dbReference type="InterPro" id="IPR036249">
    <property type="entry name" value="Thioredoxin-like_sf"/>
</dbReference>
<dbReference type="Gene3D" id="3.40.30.10">
    <property type="entry name" value="Glutaredoxin"/>
    <property type="match status" value="1"/>
</dbReference>
<feature type="region of interest" description="Disordered" evidence="1">
    <location>
        <begin position="18"/>
        <end position="38"/>
    </location>
</feature>
<dbReference type="InterPro" id="IPR013766">
    <property type="entry name" value="Thioredoxin_domain"/>
</dbReference>
<protein>
    <submittedName>
        <fullName evidence="3">Tetratricopeptide repeat protein</fullName>
    </submittedName>
</protein>
<dbReference type="Pfam" id="PF00085">
    <property type="entry name" value="Thioredoxin"/>
    <property type="match status" value="1"/>
</dbReference>